<organism evidence="11 12">
    <name type="scientific">Thermodesulfovibrio yellowstonii</name>
    <dbReference type="NCBI Taxonomy" id="28262"/>
    <lineage>
        <taxon>Bacteria</taxon>
        <taxon>Pseudomonadati</taxon>
        <taxon>Nitrospirota</taxon>
        <taxon>Thermodesulfovibrionia</taxon>
        <taxon>Thermodesulfovibrionales</taxon>
        <taxon>Thermodesulfovibrionaceae</taxon>
        <taxon>Thermodesulfovibrio</taxon>
    </lineage>
</organism>
<keyword evidence="12" id="KW-1185">Reference proteome</keyword>
<dbReference type="GO" id="GO:0015949">
    <property type="term" value="P:nucleobase-containing small molecule interconversion"/>
    <property type="evidence" value="ECO:0007669"/>
    <property type="project" value="TreeGrafter"/>
</dbReference>
<dbReference type="InterPro" id="IPR011994">
    <property type="entry name" value="Cytidylate_kinase_dom"/>
</dbReference>
<evidence type="ECO:0000256" key="7">
    <source>
        <dbReference type="ARBA" id="ARBA00047615"/>
    </source>
</evidence>
<dbReference type="SUPFAM" id="SSF52540">
    <property type="entry name" value="P-loop containing nucleoside triphosphate hydrolases"/>
    <property type="match status" value="1"/>
</dbReference>
<sequence length="222" mass="25353">MKKVVAIDGPSGAGKSTVSKEIAKALGFQYLDTGALYRAVAYYFSIKFNYIDDFSLLTEQEIEEELKNIKIHYKNGRVFLSGEDVSDFIRDPKIGEITSQLSTQKVVRDFLMPLQRSFAEKVDIVAEGRDMTTVVFPDAWKKFYLDASPQVRAKRRFEQLIESGKKITFEEALRDVIERDKRDCSRENAPLRISKDAFYIDTSELTLQEVISIVLKKVAEDA</sequence>
<dbReference type="GO" id="GO:0005829">
    <property type="term" value="C:cytosol"/>
    <property type="evidence" value="ECO:0007669"/>
    <property type="project" value="TreeGrafter"/>
</dbReference>
<evidence type="ECO:0000256" key="2">
    <source>
        <dbReference type="ARBA" id="ARBA00022490"/>
    </source>
</evidence>
<gene>
    <name evidence="9 11" type="primary">cmk</name>
    <name evidence="11" type="ORF">TISLANDTSLP1_05540</name>
</gene>
<comment type="catalytic activity">
    <reaction evidence="7 9">
        <text>dCMP + ATP = dCDP + ADP</text>
        <dbReference type="Rhea" id="RHEA:25094"/>
        <dbReference type="ChEBI" id="CHEBI:30616"/>
        <dbReference type="ChEBI" id="CHEBI:57566"/>
        <dbReference type="ChEBI" id="CHEBI:58593"/>
        <dbReference type="ChEBI" id="CHEBI:456216"/>
        <dbReference type="EC" id="2.7.4.25"/>
    </reaction>
</comment>
<dbReference type="PANTHER" id="PTHR21299">
    <property type="entry name" value="CYTIDYLATE KINASE/PANTOATE-BETA-ALANINE LIGASE"/>
    <property type="match status" value="1"/>
</dbReference>
<keyword evidence="4 9" id="KW-0547">Nucleotide-binding</keyword>
<dbReference type="GO" id="GO:0036431">
    <property type="term" value="F:dCMP kinase activity"/>
    <property type="evidence" value="ECO:0007669"/>
    <property type="project" value="InterPro"/>
</dbReference>
<dbReference type="InterPro" id="IPR003136">
    <property type="entry name" value="Cytidylate_kin"/>
</dbReference>
<comment type="catalytic activity">
    <reaction evidence="8 9">
        <text>CMP + ATP = CDP + ADP</text>
        <dbReference type="Rhea" id="RHEA:11600"/>
        <dbReference type="ChEBI" id="CHEBI:30616"/>
        <dbReference type="ChEBI" id="CHEBI:58069"/>
        <dbReference type="ChEBI" id="CHEBI:60377"/>
        <dbReference type="ChEBI" id="CHEBI:456216"/>
        <dbReference type="EC" id="2.7.4.25"/>
    </reaction>
</comment>
<dbReference type="Gene3D" id="3.40.50.300">
    <property type="entry name" value="P-loop containing nucleotide triphosphate hydrolases"/>
    <property type="match status" value="1"/>
</dbReference>
<dbReference type="EMBL" id="BSDX01000001">
    <property type="protein sequence ID" value="GLI52861.1"/>
    <property type="molecule type" value="Genomic_DNA"/>
</dbReference>
<evidence type="ECO:0000256" key="9">
    <source>
        <dbReference type="HAMAP-Rule" id="MF_00238"/>
    </source>
</evidence>
<name>A0A9W6LJ57_9BACT</name>
<dbReference type="HAMAP" id="MF_00238">
    <property type="entry name" value="Cytidyl_kinase_type1"/>
    <property type="match status" value="1"/>
</dbReference>
<evidence type="ECO:0000256" key="3">
    <source>
        <dbReference type="ARBA" id="ARBA00022679"/>
    </source>
</evidence>
<proteinExistence type="inferred from homology"/>
<feature type="binding site" evidence="9">
    <location>
        <begin position="9"/>
        <end position="17"/>
    </location>
    <ligand>
        <name>ATP</name>
        <dbReference type="ChEBI" id="CHEBI:30616"/>
    </ligand>
</feature>
<evidence type="ECO:0000259" key="10">
    <source>
        <dbReference type="Pfam" id="PF02224"/>
    </source>
</evidence>
<evidence type="ECO:0000313" key="12">
    <source>
        <dbReference type="Proteomes" id="UP001144297"/>
    </source>
</evidence>
<evidence type="ECO:0000256" key="5">
    <source>
        <dbReference type="ARBA" id="ARBA00022777"/>
    </source>
</evidence>
<dbReference type="GO" id="GO:0005524">
    <property type="term" value="F:ATP binding"/>
    <property type="evidence" value="ECO:0007669"/>
    <property type="project" value="UniProtKB-UniRule"/>
</dbReference>
<keyword evidence="6 9" id="KW-0067">ATP-binding</keyword>
<evidence type="ECO:0000256" key="1">
    <source>
        <dbReference type="ARBA" id="ARBA00009427"/>
    </source>
</evidence>
<evidence type="ECO:0000256" key="8">
    <source>
        <dbReference type="ARBA" id="ARBA00048478"/>
    </source>
</evidence>
<dbReference type="Proteomes" id="UP001144297">
    <property type="component" value="Unassembled WGS sequence"/>
</dbReference>
<keyword evidence="2 9" id="KW-0963">Cytoplasm</keyword>
<dbReference type="NCBIfam" id="TIGR00017">
    <property type="entry name" value="cmk"/>
    <property type="match status" value="1"/>
</dbReference>
<feature type="domain" description="Cytidylate kinase" evidence="10">
    <location>
        <begin position="5"/>
        <end position="219"/>
    </location>
</feature>
<keyword evidence="5 9" id="KW-0418">Kinase</keyword>
<dbReference type="AlphaFoldDB" id="A0A9W6LJ57"/>
<accession>A0A9W6LJ57</accession>
<dbReference type="PANTHER" id="PTHR21299:SF2">
    <property type="entry name" value="CYTIDYLATE KINASE"/>
    <property type="match status" value="1"/>
</dbReference>
<comment type="similarity">
    <text evidence="1 9">Belongs to the cytidylate kinase family. Type 1 subfamily.</text>
</comment>
<dbReference type="GO" id="GO:0006220">
    <property type="term" value="P:pyrimidine nucleotide metabolic process"/>
    <property type="evidence" value="ECO:0007669"/>
    <property type="project" value="UniProtKB-UniRule"/>
</dbReference>
<evidence type="ECO:0000256" key="4">
    <source>
        <dbReference type="ARBA" id="ARBA00022741"/>
    </source>
</evidence>
<keyword evidence="3 9" id="KW-0808">Transferase</keyword>
<evidence type="ECO:0000256" key="6">
    <source>
        <dbReference type="ARBA" id="ARBA00022840"/>
    </source>
</evidence>
<dbReference type="Pfam" id="PF02224">
    <property type="entry name" value="Cytidylate_kin"/>
    <property type="match status" value="1"/>
</dbReference>
<dbReference type="EC" id="2.7.4.25" evidence="9"/>
<dbReference type="FunFam" id="3.40.50.300:FF:001608">
    <property type="entry name" value="Cytidylate kinase"/>
    <property type="match status" value="1"/>
</dbReference>
<protein>
    <recommendedName>
        <fullName evidence="9">Cytidylate kinase</fullName>
        <shortName evidence="9">CK</shortName>
        <ecNumber evidence="9">2.7.4.25</ecNumber>
    </recommendedName>
    <alternativeName>
        <fullName evidence="9">Cytidine monophosphate kinase</fullName>
        <shortName evidence="9">CMP kinase</shortName>
    </alternativeName>
</protein>
<comment type="caution">
    <text evidence="11">The sequence shown here is derived from an EMBL/GenBank/DDBJ whole genome shotgun (WGS) entry which is preliminary data.</text>
</comment>
<comment type="subcellular location">
    <subcellularLocation>
        <location evidence="9">Cytoplasm</location>
    </subcellularLocation>
</comment>
<dbReference type="CDD" id="cd02020">
    <property type="entry name" value="CMPK"/>
    <property type="match status" value="1"/>
</dbReference>
<evidence type="ECO:0000313" key="11">
    <source>
        <dbReference type="EMBL" id="GLI52861.1"/>
    </source>
</evidence>
<reference evidence="11" key="1">
    <citation type="submission" date="2022-12" db="EMBL/GenBank/DDBJ databases">
        <title>Reference genome sequencing for broad-spectrum identification of bacterial and archaeal isolates by mass spectrometry.</title>
        <authorList>
            <person name="Sekiguchi Y."/>
            <person name="Tourlousse D.M."/>
        </authorList>
    </citation>
    <scope>NUCLEOTIDE SEQUENCE</scope>
    <source>
        <strain evidence="11">TSL-P1</strain>
    </source>
</reference>
<dbReference type="InterPro" id="IPR027417">
    <property type="entry name" value="P-loop_NTPase"/>
</dbReference>